<keyword evidence="2" id="KW-1185">Reference proteome</keyword>
<dbReference type="InterPro" id="IPR046366">
    <property type="entry name" value="MPAB"/>
</dbReference>
<evidence type="ECO:0000313" key="1">
    <source>
        <dbReference type="EMBL" id="KAJ7618734.1"/>
    </source>
</evidence>
<evidence type="ECO:0008006" key="3">
    <source>
        <dbReference type="Google" id="ProtNLM"/>
    </source>
</evidence>
<sequence>MYLCVVRVLRWKYQAKFEAGTLTPLEAQEVVQLISMYDMPFLVDNALAFANFNTYAIPTISRLLCETRQLATEEHVARRYADTDLSTTVTWLNSPLPGRSVPPGSSTPTVDPRVSLSIARVNWIHAKYKIKWIERYGWRELSPLEKHALFVFWSEVGRWMNLQDIPTTMEAYAEAHMVPAQTNQIVAKHTIDELLFAVPHSFGLRHVAEGLARTLLEDRVRFCTPSILQLNHRRQPEVPTYARYLVPSLLRLATITQRHLLLPRRKPFSIVQVDLPEFSPSGPWLFPNKFTSKPWYKPRRDGLWASVDWLLVVVGWHTDVPSAAYKWGGYKLHELHHYRCFHIIENGFTPDGHEQVFEIAEGMQGCPIPDAWKCGKFKTS</sequence>
<dbReference type="PANTHER" id="PTHR36124:SF1">
    <property type="entry name" value="ER-BOUND OXYGENASE MPAB_MPAB'_RUBBER OXYGENASE CATALYTIC DOMAIN-CONTAINING PROTEIN"/>
    <property type="match status" value="1"/>
</dbReference>
<dbReference type="GO" id="GO:0016491">
    <property type="term" value="F:oxidoreductase activity"/>
    <property type="evidence" value="ECO:0007669"/>
    <property type="project" value="InterPro"/>
</dbReference>
<dbReference type="PANTHER" id="PTHR36124">
    <property type="match status" value="1"/>
</dbReference>
<dbReference type="Proteomes" id="UP001221142">
    <property type="component" value="Unassembled WGS sequence"/>
</dbReference>
<gene>
    <name evidence="1" type="ORF">FB45DRAFT_981213</name>
</gene>
<name>A0AAD7BEF6_9AGAR</name>
<reference evidence="1" key="1">
    <citation type="submission" date="2023-03" db="EMBL/GenBank/DDBJ databases">
        <title>Massive genome expansion in bonnet fungi (Mycena s.s.) driven by repeated elements and novel gene families across ecological guilds.</title>
        <authorList>
            <consortium name="Lawrence Berkeley National Laboratory"/>
            <person name="Harder C.B."/>
            <person name="Miyauchi S."/>
            <person name="Viragh M."/>
            <person name="Kuo A."/>
            <person name="Thoen E."/>
            <person name="Andreopoulos B."/>
            <person name="Lu D."/>
            <person name="Skrede I."/>
            <person name="Drula E."/>
            <person name="Henrissat B."/>
            <person name="Morin E."/>
            <person name="Kohler A."/>
            <person name="Barry K."/>
            <person name="LaButti K."/>
            <person name="Morin E."/>
            <person name="Salamov A."/>
            <person name="Lipzen A."/>
            <person name="Mereny Z."/>
            <person name="Hegedus B."/>
            <person name="Baldrian P."/>
            <person name="Stursova M."/>
            <person name="Weitz H."/>
            <person name="Taylor A."/>
            <person name="Grigoriev I.V."/>
            <person name="Nagy L.G."/>
            <person name="Martin F."/>
            <person name="Kauserud H."/>
        </authorList>
    </citation>
    <scope>NUCLEOTIDE SEQUENCE</scope>
    <source>
        <strain evidence="1">9284</strain>
    </source>
</reference>
<accession>A0AAD7BEF6</accession>
<comment type="caution">
    <text evidence="1">The sequence shown here is derived from an EMBL/GenBank/DDBJ whole genome shotgun (WGS) entry which is preliminary data.</text>
</comment>
<evidence type="ECO:0000313" key="2">
    <source>
        <dbReference type="Proteomes" id="UP001221142"/>
    </source>
</evidence>
<dbReference type="AlphaFoldDB" id="A0AAD7BEF6"/>
<organism evidence="1 2">
    <name type="scientific">Roridomyces roridus</name>
    <dbReference type="NCBI Taxonomy" id="1738132"/>
    <lineage>
        <taxon>Eukaryota</taxon>
        <taxon>Fungi</taxon>
        <taxon>Dikarya</taxon>
        <taxon>Basidiomycota</taxon>
        <taxon>Agaricomycotina</taxon>
        <taxon>Agaricomycetes</taxon>
        <taxon>Agaricomycetidae</taxon>
        <taxon>Agaricales</taxon>
        <taxon>Marasmiineae</taxon>
        <taxon>Mycenaceae</taxon>
        <taxon>Roridomyces</taxon>
    </lineage>
</organism>
<protein>
    <recommendedName>
        <fullName evidence="3">ER-bound oxygenase mpaB/mpaB'/Rubber oxygenase catalytic domain-containing protein</fullName>
    </recommendedName>
</protein>
<proteinExistence type="predicted"/>
<dbReference type="EMBL" id="JARKIF010000019">
    <property type="protein sequence ID" value="KAJ7618734.1"/>
    <property type="molecule type" value="Genomic_DNA"/>
</dbReference>